<comment type="similarity">
    <text evidence="2 7">Belongs to the MgtC/SapB family.</text>
</comment>
<keyword evidence="4 7" id="KW-0812">Transmembrane</keyword>
<evidence type="ECO:0000256" key="2">
    <source>
        <dbReference type="ARBA" id="ARBA00009298"/>
    </source>
</evidence>
<keyword evidence="3" id="KW-1003">Cell membrane</keyword>
<evidence type="ECO:0000256" key="7">
    <source>
        <dbReference type="RuleBase" id="RU365041"/>
    </source>
</evidence>
<sequence length="161" mass="16592">MDSNAWDEIFRLLAAAGAGIAIGLNREMQGKPLGMRTLALVALGSAIAALTAVDYRGLDHNPDALSRVVQGVLQGVLTGIGFIGAGVVLRNKDAGTVEGLTTAASVWVTAAIGIACALAAWHLVIIGVVLTLVVLAGLGWVEDKLFPSRDAVNKPQNIDKA</sequence>
<feature type="transmembrane region" description="Helical" evidence="7">
    <location>
        <begin position="68"/>
        <end position="89"/>
    </location>
</feature>
<evidence type="ECO:0000256" key="1">
    <source>
        <dbReference type="ARBA" id="ARBA00004651"/>
    </source>
</evidence>
<evidence type="ECO:0000313" key="10">
    <source>
        <dbReference type="Proteomes" id="UP000263993"/>
    </source>
</evidence>
<keyword evidence="7" id="KW-0997">Cell inner membrane</keyword>
<dbReference type="AlphaFoldDB" id="A0A371BAN5"/>
<dbReference type="InterPro" id="IPR049177">
    <property type="entry name" value="MgtC_SapB_SrpB_YhiD_N"/>
</dbReference>
<dbReference type="OrthoDB" id="9811198at2"/>
<evidence type="ECO:0000256" key="6">
    <source>
        <dbReference type="ARBA" id="ARBA00023136"/>
    </source>
</evidence>
<feature type="transmembrane region" description="Helical" evidence="7">
    <location>
        <begin position="96"/>
        <end position="115"/>
    </location>
</feature>
<protein>
    <recommendedName>
        <fullName evidence="7">Protein MgtC</fullName>
    </recommendedName>
</protein>
<name>A0A371BAN5_9BRAD</name>
<proteinExistence type="inferred from homology"/>
<dbReference type="Pfam" id="PF02308">
    <property type="entry name" value="MgtC"/>
    <property type="match status" value="1"/>
</dbReference>
<comment type="caution">
    <text evidence="9">The sequence shown here is derived from an EMBL/GenBank/DDBJ whole genome shotgun (WGS) entry which is preliminary data.</text>
</comment>
<accession>A0A371BAN5</accession>
<keyword evidence="5 7" id="KW-1133">Transmembrane helix</keyword>
<dbReference type="PANTHER" id="PTHR33778:SF1">
    <property type="entry name" value="MAGNESIUM TRANSPORTER YHID-RELATED"/>
    <property type="match status" value="1"/>
</dbReference>
<comment type="subcellular location">
    <subcellularLocation>
        <location evidence="7">Cell inner membrane</location>
        <topology evidence="7">Multi-pass membrane protein</topology>
    </subcellularLocation>
    <subcellularLocation>
        <location evidence="1">Cell membrane</location>
        <topology evidence="1">Multi-pass membrane protein</topology>
    </subcellularLocation>
</comment>
<evidence type="ECO:0000259" key="8">
    <source>
        <dbReference type="Pfam" id="PF02308"/>
    </source>
</evidence>
<dbReference type="PRINTS" id="PR01837">
    <property type="entry name" value="MGTCSAPBPROT"/>
</dbReference>
<evidence type="ECO:0000256" key="4">
    <source>
        <dbReference type="ARBA" id="ARBA00022692"/>
    </source>
</evidence>
<evidence type="ECO:0000256" key="5">
    <source>
        <dbReference type="ARBA" id="ARBA00022989"/>
    </source>
</evidence>
<dbReference type="PANTHER" id="PTHR33778">
    <property type="entry name" value="PROTEIN MGTC"/>
    <property type="match status" value="1"/>
</dbReference>
<dbReference type="RefSeq" id="WP_115516626.1">
    <property type="nucleotide sequence ID" value="NZ_QRGO01000001.1"/>
</dbReference>
<reference evidence="10" key="1">
    <citation type="submission" date="2018-08" db="EMBL/GenBank/DDBJ databases">
        <authorList>
            <person name="Kim S.-J."/>
            <person name="Jung G.-Y."/>
        </authorList>
    </citation>
    <scope>NUCLEOTIDE SEQUENCE [LARGE SCALE GENOMIC DNA]</scope>
    <source>
        <strain evidence="10">GY_H</strain>
    </source>
</reference>
<organism evidence="9 10">
    <name type="scientific">Undibacter mobilis</name>
    <dbReference type="NCBI Taxonomy" id="2292256"/>
    <lineage>
        <taxon>Bacteria</taxon>
        <taxon>Pseudomonadati</taxon>
        <taxon>Pseudomonadota</taxon>
        <taxon>Alphaproteobacteria</taxon>
        <taxon>Hyphomicrobiales</taxon>
        <taxon>Nitrobacteraceae</taxon>
        <taxon>Undibacter</taxon>
    </lineage>
</organism>
<feature type="domain" description="MgtC/SapB/SrpB/YhiD N-terminal" evidence="8">
    <location>
        <begin position="12"/>
        <end position="143"/>
    </location>
</feature>
<evidence type="ECO:0000256" key="3">
    <source>
        <dbReference type="ARBA" id="ARBA00022475"/>
    </source>
</evidence>
<dbReference type="GO" id="GO:0005886">
    <property type="term" value="C:plasma membrane"/>
    <property type="evidence" value="ECO:0007669"/>
    <property type="project" value="UniProtKB-SubCell"/>
</dbReference>
<dbReference type="EMBL" id="QRGO01000001">
    <property type="protein sequence ID" value="RDV04602.1"/>
    <property type="molecule type" value="Genomic_DNA"/>
</dbReference>
<keyword evidence="6 7" id="KW-0472">Membrane</keyword>
<feature type="transmembrane region" description="Helical" evidence="7">
    <location>
        <begin position="121"/>
        <end position="141"/>
    </location>
</feature>
<evidence type="ECO:0000313" key="9">
    <source>
        <dbReference type="EMBL" id="RDV04602.1"/>
    </source>
</evidence>
<feature type="transmembrane region" description="Helical" evidence="7">
    <location>
        <begin position="37"/>
        <end position="56"/>
    </location>
</feature>
<keyword evidence="10" id="KW-1185">Reference proteome</keyword>
<dbReference type="Proteomes" id="UP000263993">
    <property type="component" value="Unassembled WGS sequence"/>
</dbReference>
<gene>
    <name evidence="9" type="ORF">DXH78_08520</name>
</gene>
<dbReference type="InterPro" id="IPR003416">
    <property type="entry name" value="MgtC/SapB/SrpB/YhiD_fam"/>
</dbReference>